<feature type="domain" description="NmrA-like" evidence="1">
    <location>
        <begin position="4"/>
        <end position="210"/>
    </location>
</feature>
<dbReference type="Proteomes" id="UP000520767">
    <property type="component" value="Unassembled WGS sequence"/>
</dbReference>
<dbReference type="Gene3D" id="3.40.50.720">
    <property type="entry name" value="NAD(P)-binding Rossmann-like Domain"/>
    <property type="match status" value="1"/>
</dbReference>
<dbReference type="EMBL" id="JACHJQ010000004">
    <property type="protein sequence ID" value="MBB4907567.1"/>
    <property type="molecule type" value="Genomic_DNA"/>
</dbReference>
<dbReference type="PANTHER" id="PTHR43162">
    <property type="match status" value="1"/>
</dbReference>
<organism evidence="2 3">
    <name type="scientific">Actinophytocola algeriensis</name>
    <dbReference type="NCBI Taxonomy" id="1768010"/>
    <lineage>
        <taxon>Bacteria</taxon>
        <taxon>Bacillati</taxon>
        <taxon>Actinomycetota</taxon>
        <taxon>Actinomycetes</taxon>
        <taxon>Pseudonocardiales</taxon>
        <taxon>Pseudonocardiaceae</taxon>
    </lineage>
</organism>
<dbReference type="RefSeq" id="WP_184811747.1">
    <property type="nucleotide sequence ID" value="NZ_JACHJQ010000004.1"/>
</dbReference>
<reference evidence="2 3" key="1">
    <citation type="submission" date="2020-08" db="EMBL/GenBank/DDBJ databases">
        <title>Genomic Encyclopedia of Type Strains, Phase III (KMG-III): the genomes of soil and plant-associated and newly described type strains.</title>
        <authorList>
            <person name="Whitman W."/>
        </authorList>
    </citation>
    <scope>NUCLEOTIDE SEQUENCE [LARGE SCALE GENOMIC DNA]</scope>
    <source>
        <strain evidence="2 3">CECT 8960</strain>
    </source>
</reference>
<dbReference type="InterPro" id="IPR036291">
    <property type="entry name" value="NAD(P)-bd_dom_sf"/>
</dbReference>
<evidence type="ECO:0000313" key="2">
    <source>
        <dbReference type="EMBL" id="MBB4907567.1"/>
    </source>
</evidence>
<evidence type="ECO:0000313" key="3">
    <source>
        <dbReference type="Proteomes" id="UP000520767"/>
    </source>
</evidence>
<protein>
    <submittedName>
        <fullName evidence="2">Uncharacterized protein YbjT (DUF2867 family)</fullName>
    </submittedName>
</protein>
<evidence type="ECO:0000259" key="1">
    <source>
        <dbReference type="Pfam" id="PF05368"/>
    </source>
</evidence>
<dbReference type="SUPFAM" id="SSF51735">
    <property type="entry name" value="NAD(P)-binding Rossmann-fold domains"/>
    <property type="match status" value="1"/>
</dbReference>
<accession>A0A7W7Q609</accession>
<dbReference type="InterPro" id="IPR008030">
    <property type="entry name" value="NmrA-like"/>
</dbReference>
<sequence>MTYLVTGATGKAGRHVVSALLAAGERVRALTRNPAESALPPEVEVVAGDLTDPATVPFDGVTGVHLLTIGGDDYATLTTGPELVKRAQDAGVRRIAVLWNGDVGPVEEAVAASELAWTRLQPTDFMGNTLHLAPSIRAEGQVREPFSDVPAAPVHEADVGAVSAAVLTSDGHAGKAYTLTGPEALTARQRVARVSAALGRELTFVELTEAQARDRWRDQGLADDMIDTLVAWQGSPPPHAYTVTNTVAEILGRPPRTFDEWAKEHAPLFT</sequence>
<gene>
    <name evidence="2" type="ORF">FHR82_003809</name>
</gene>
<name>A0A7W7Q609_9PSEU</name>
<proteinExistence type="predicted"/>
<dbReference type="InterPro" id="IPR051604">
    <property type="entry name" value="Ergot_Alk_Oxidoreductase"/>
</dbReference>
<dbReference type="AlphaFoldDB" id="A0A7W7Q609"/>
<dbReference type="PANTHER" id="PTHR43162:SF1">
    <property type="entry name" value="PRESTALK A DIFFERENTIATION PROTEIN A"/>
    <property type="match status" value="1"/>
</dbReference>
<comment type="caution">
    <text evidence="2">The sequence shown here is derived from an EMBL/GenBank/DDBJ whole genome shotgun (WGS) entry which is preliminary data.</text>
</comment>
<dbReference type="Gene3D" id="3.90.25.10">
    <property type="entry name" value="UDP-galactose 4-epimerase, domain 1"/>
    <property type="match status" value="1"/>
</dbReference>
<keyword evidence="3" id="KW-1185">Reference proteome</keyword>
<dbReference type="Pfam" id="PF05368">
    <property type="entry name" value="NmrA"/>
    <property type="match status" value="1"/>
</dbReference>